<accession>A0A511MXL0</accession>
<sequence>MLDPEKAMEIAELARVEAKRFFGIPEEIKIHLTATRREENKLAQLYYLDAYLEADLQFDPSQMDSLQECWETIAHEVAHLESREILHAAQLLEKEEHKIFREIQVAIEKLTVRRTRDFLRAHPWREEGTHAE</sequence>
<dbReference type="RefSeq" id="WP_146882788.1">
    <property type="nucleotide sequence ID" value="NZ_BJXB01000003.1"/>
</dbReference>
<reference evidence="1 2" key="1">
    <citation type="submission" date="2019-07" db="EMBL/GenBank/DDBJ databases">
        <title>Whole genome shotgun sequence of Deinococcus cellulosilyticus NBRC 106333.</title>
        <authorList>
            <person name="Hosoyama A."/>
            <person name="Uohara A."/>
            <person name="Ohji S."/>
            <person name="Ichikawa N."/>
        </authorList>
    </citation>
    <scope>NUCLEOTIDE SEQUENCE [LARGE SCALE GENOMIC DNA]</scope>
    <source>
        <strain evidence="1 2">NBRC 106333</strain>
    </source>
</reference>
<dbReference type="AlphaFoldDB" id="A0A511MXL0"/>
<dbReference type="OrthoDB" id="9849275at2"/>
<comment type="caution">
    <text evidence="1">The sequence shown here is derived from an EMBL/GenBank/DDBJ whole genome shotgun (WGS) entry which is preliminary data.</text>
</comment>
<gene>
    <name evidence="1" type="ORF">DC3_09590</name>
</gene>
<protein>
    <submittedName>
        <fullName evidence="1">Uncharacterized protein</fullName>
    </submittedName>
</protein>
<evidence type="ECO:0000313" key="1">
    <source>
        <dbReference type="EMBL" id="GEM45324.1"/>
    </source>
</evidence>
<evidence type="ECO:0000313" key="2">
    <source>
        <dbReference type="Proteomes" id="UP000321306"/>
    </source>
</evidence>
<dbReference type="Proteomes" id="UP000321306">
    <property type="component" value="Unassembled WGS sequence"/>
</dbReference>
<keyword evidence="2" id="KW-1185">Reference proteome</keyword>
<dbReference type="EMBL" id="BJXB01000003">
    <property type="protein sequence ID" value="GEM45324.1"/>
    <property type="molecule type" value="Genomic_DNA"/>
</dbReference>
<organism evidence="1 2">
    <name type="scientific">Deinococcus cellulosilyticus (strain DSM 18568 / NBRC 106333 / KACC 11606 / 5516J-15)</name>
    <dbReference type="NCBI Taxonomy" id="1223518"/>
    <lineage>
        <taxon>Bacteria</taxon>
        <taxon>Thermotogati</taxon>
        <taxon>Deinococcota</taxon>
        <taxon>Deinococci</taxon>
        <taxon>Deinococcales</taxon>
        <taxon>Deinococcaceae</taxon>
        <taxon>Deinococcus</taxon>
    </lineage>
</organism>
<proteinExistence type="predicted"/>
<name>A0A511MXL0_DEIC1</name>